<reference evidence="1" key="2">
    <citation type="journal article" date="2015" name="Data Brief">
        <title>Shoot transcriptome of the giant reed, Arundo donax.</title>
        <authorList>
            <person name="Barrero R.A."/>
            <person name="Guerrero F.D."/>
            <person name="Moolhuijzen P."/>
            <person name="Goolsby J.A."/>
            <person name="Tidwell J."/>
            <person name="Bellgard S.E."/>
            <person name="Bellgard M.I."/>
        </authorList>
    </citation>
    <scope>NUCLEOTIDE SEQUENCE</scope>
    <source>
        <tissue evidence="1">Shoot tissue taken approximately 20 cm above the soil surface</tissue>
    </source>
</reference>
<proteinExistence type="predicted"/>
<sequence>MIFNVSKQMAMTVFRKGIRDKDLIKIS</sequence>
<evidence type="ECO:0000313" key="1">
    <source>
        <dbReference type="EMBL" id="JAD53060.1"/>
    </source>
</evidence>
<accession>A0A0A9AVY8</accession>
<name>A0A0A9AVY8_ARUDO</name>
<organism evidence="1">
    <name type="scientific">Arundo donax</name>
    <name type="common">Giant reed</name>
    <name type="synonym">Donax arundinaceus</name>
    <dbReference type="NCBI Taxonomy" id="35708"/>
    <lineage>
        <taxon>Eukaryota</taxon>
        <taxon>Viridiplantae</taxon>
        <taxon>Streptophyta</taxon>
        <taxon>Embryophyta</taxon>
        <taxon>Tracheophyta</taxon>
        <taxon>Spermatophyta</taxon>
        <taxon>Magnoliopsida</taxon>
        <taxon>Liliopsida</taxon>
        <taxon>Poales</taxon>
        <taxon>Poaceae</taxon>
        <taxon>PACMAD clade</taxon>
        <taxon>Arundinoideae</taxon>
        <taxon>Arundineae</taxon>
        <taxon>Arundo</taxon>
    </lineage>
</organism>
<reference evidence="1" key="1">
    <citation type="submission" date="2014-09" db="EMBL/GenBank/DDBJ databases">
        <authorList>
            <person name="Magalhaes I.L.F."/>
            <person name="Oliveira U."/>
            <person name="Santos F.R."/>
            <person name="Vidigal T.H.D.A."/>
            <person name="Brescovit A.D."/>
            <person name="Santos A.J."/>
        </authorList>
    </citation>
    <scope>NUCLEOTIDE SEQUENCE</scope>
    <source>
        <tissue evidence="1">Shoot tissue taken approximately 20 cm above the soil surface</tissue>
    </source>
</reference>
<dbReference type="EMBL" id="GBRH01244835">
    <property type="protein sequence ID" value="JAD53060.1"/>
    <property type="molecule type" value="Transcribed_RNA"/>
</dbReference>
<protein>
    <submittedName>
        <fullName evidence="1">Uncharacterized protein</fullName>
    </submittedName>
</protein>
<dbReference type="AlphaFoldDB" id="A0A0A9AVY8"/>